<evidence type="ECO:0000313" key="1">
    <source>
        <dbReference type="EMBL" id="MBC2602864.1"/>
    </source>
</evidence>
<dbReference type="EMBL" id="JACHVA010000102">
    <property type="protein sequence ID" value="MBC2602864.1"/>
    <property type="molecule type" value="Genomic_DNA"/>
</dbReference>
<comment type="caution">
    <text evidence="1">The sequence shown here is derived from an EMBL/GenBank/DDBJ whole genome shotgun (WGS) entry which is preliminary data.</text>
</comment>
<dbReference type="Proteomes" id="UP000525652">
    <property type="component" value="Unassembled WGS sequence"/>
</dbReference>
<proteinExistence type="predicted"/>
<accession>A0A7X1AZN3</accession>
<gene>
    <name evidence="1" type="ORF">H5P30_13860</name>
</gene>
<protein>
    <submittedName>
        <fullName evidence="1">Uncharacterized protein</fullName>
    </submittedName>
</protein>
<evidence type="ECO:0000313" key="2">
    <source>
        <dbReference type="Proteomes" id="UP000525652"/>
    </source>
</evidence>
<organism evidence="1 2">
    <name type="scientific">Puniceicoccus vermicola</name>
    <dbReference type="NCBI Taxonomy" id="388746"/>
    <lineage>
        <taxon>Bacteria</taxon>
        <taxon>Pseudomonadati</taxon>
        <taxon>Verrucomicrobiota</taxon>
        <taxon>Opitutia</taxon>
        <taxon>Puniceicoccales</taxon>
        <taxon>Puniceicoccaceae</taxon>
        <taxon>Puniceicoccus</taxon>
    </lineage>
</organism>
<name>A0A7X1AZN3_9BACT</name>
<reference evidence="1 2" key="1">
    <citation type="submission" date="2020-07" db="EMBL/GenBank/DDBJ databases">
        <authorList>
            <person name="Feng X."/>
        </authorList>
    </citation>
    <scope>NUCLEOTIDE SEQUENCE [LARGE SCALE GENOMIC DNA]</scope>
    <source>
        <strain evidence="1 2">JCM14086</strain>
    </source>
</reference>
<keyword evidence="2" id="KW-1185">Reference proteome</keyword>
<sequence>MEPLIRDVRGLAGRGRCGKLAGKAEAVPHSGRVASAPTGGGVRDGAVIRDVWGLGGRGRCGEFAGKAEAVPHSGWVASAPAGGLRDGTVDSGFVGIGRKGRLRGVRGQG</sequence>
<dbReference type="AlphaFoldDB" id="A0A7X1AZN3"/>
<dbReference type="RefSeq" id="WP_185693530.1">
    <property type="nucleotide sequence ID" value="NZ_JACHVA010000102.1"/>
</dbReference>